<dbReference type="InterPro" id="IPR009057">
    <property type="entry name" value="Homeodomain-like_sf"/>
</dbReference>
<dbReference type="Proteomes" id="UP000470404">
    <property type="component" value="Unassembled WGS sequence"/>
</dbReference>
<dbReference type="InterPro" id="IPR047640">
    <property type="entry name" value="RpiR-like"/>
</dbReference>
<evidence type="ECO:0000259" key="4">
    <source>
        <dbReference type="PROSITE" id="PS51071"/>
    </source>
</evidence>
<evidence type="ECO:0000256" key="1">
    <source>
        <dbReference type="ARBA" id="ARBA00023015"/>
    </source>
</evidence>
<keyword evidence="3" id="KW-0804">Transcription</keyword>
<sequence>MEPRNVAVWLEALRPHKGLSPALDRVLQTLITNPKIASYGEVGDIASRAQVNPSSVVRCAQALGFEGWPALQRELRAKYLASLTSEETFQTRRKGPLGPGHSAFQQDIQNLKDALESVEPAEIDAVIRRIAGSARVVVAATGTFAAPGQVLAHLGSALGYPITAETRGAVHLSAALTGFGPEDTLVVLTAWRPIGDLVRSARLARHRGARVIAVTDLRRGPFAELADHILVVPSEGVSFFQSVTAATSLMYGIVDGLANVDVDRTREQLAAAQQSWEILQTYESS</sequence>
<gene>
    <name evidence="6" type="ORF">G3I59_20760</name>
    <name evidence="7" type="ORF">SAMN05421854_11536</name>
</gene>
<dbReference type="InterPro" id="IPR001347">
    <property type="entry name" value="SIS_dom"/>
</dbReference>
<protein>
    <submittedName>
        <fullName evidence="7">DNA-binding transcriptional regulator, MurR/RpiR family, contains HTH and SIS domains</fullName>
    </submittedName>
    <submittedName>
        <fullName evidence="6">MurR/RpiR family transcriptional regulator</fullName>
    </submittedName>
</protein>
<dbReference type="EMBL" id="FOWC01000015">
    <property type="protein sequence ID" value="SFQ55312.1"/>
    <property type="molecule type" value="Genomic_DNA"/>
</dbReference>
<proteinExistence type="predicted"/>
<dbReference type="EMBL" id="JAAGNC010000095">
    <property type="protein sequence ID" value="NEC57965.1"/>
    <property type="molecule type" value="Genomic_DNA"/>
</dbReference>
<keyword evidence="1" id="KW-0805">Transcription regulation</keyword>
<name>A0A1I5ZFV1_9PSEU</name>
<reference evidence="6 9" key="2">
    <citation type="submission" date="2020-01" db="EMBL/GenBank/DDBJ databases">
        <title>Insect and environment-associated Actinomycetes.</title>
        <authorList>
            <person name="Currrie C."/>
            <person name="Chevrette M."/>
            <person name="Carlson C."/>
            <person name="Stubbendieck R."/>
            <person name="Wendt-Pienkowski E."/>
        </authorList>
    </citation>
    <scope>NUCLEOTIDE SEQUENCE [LARGE SCALE GENOMIC DNA]</scope>
    <source>
        <strain evidence="6 9">SID8386</strain>
    </source>
</reference>
<dbReference type="GO" id="GO:0003700">
    <property type="term" value="F:DNA-binding transcription factor activity"/>
    <property type="evidence" value="ECO:0007669"/>
    <property type="project" value="InterPro"/>
</dbReference>
<evidence type="ECO:0000256" key="3">
    <source>
        <dbReference type="ARBA" id="ARBA00023163"/>
    </source>
</evidence>
<dbReference type="Gene3D" id="1.10.10.10">
    <property type="entry name" value="Winged helix-like DNA-binding domain superfamily/Winged helix DNA-binding domain"/>
    <property type="match status" value="1"/>
</dbReference>
<dbReference type="Pfam" id="PF01418">
    <property type="entry name" value="HTH_6"/>
    <property type="match status" value="1"/>
</dbReference>
<organism evidence="7 8">
    <name type="scientific">Amycolatopsis rubida</name>
    <dbReference type="NCBI Taxonomy" id="112413"/>
    <lineage>
        <taxon>Bacteria</taxon>
        <taxon>Bacillati</taxon>
        <taxon>Actinomycetota</taxon>
        <taxon>Actinomycetes</taxon>
        <taxon>Pseudonocardiales</taxon>
        <taxon>Pseudonocardiaceae</taxon>
        <taxon>Amycolatopsis</taxon>
    </lineage>
</organism>
<dbReference type="PROSITE" id="PS51071">
    <property type="entry name" value="HTH_RPIR"/>
    <property type="match status" value="1"/>
</dbReference>
<dbReference type="InterPro" id="IPR046348">
    <property type="entry name" value="SIS_dom_sf"/>
</dbReference>
<evidence type="ECO:0000313" key="8">
    <source>
        <dbReference type="Proteomes" id="UP000199137"/>
    </source>
</evidence>
<evidence type="ECO:0000313" key="6">
    <source>
        <dbReference type="EMBL" id="NEC57965.1"/>
    </source>
</evidence>
<keyword evidence="2 7" id="KW-0238">DNA-binding</keyword>
<dbReference type="InterPro" id="IPR035472">
    <property type="entry name" value="RpiR-like_SIS"/>
</dbReference>
<dbReference type="STRING" id="112413.SAMN05421854_11536"/>
<dbReference type="InterPro" id="IPR036388">
    <property type="entry name" value="WH-like_DNA-bd_sf"/>
</dbReference>
<evidence type="ECO:0000313" key="7">
    <source>
        <dbReference type="EMBL" id="SFQ55312.1"/>
    </source>
</evidence>
<dbReference type="PANTHER" id="PTHR30514">
    <property type="entry name" value="GLUCOKINASE"/>
    <property type="match status" value="1"/>
</dbReference>
<dbReference type="GO" id="GO:0003677">
    <property type="term" value="F:DNA binding"/>
    <property type="evidence" value="ECO:0007669"/>
    <property type="project" value="UniProtKB-KW"/>
</dbReference>
<feature type="domain" description="HTH rpiR-type" evidence="4">
    <location>
        <begin position="6"/>
        <end position="82"/>
    </location>
</feature>
<dbReference type="AlphaFoldDB" id="A0A1I5ZFV1"/>
<dbReference type="GO" id="GO:1901135">
    <property type="term" value="P:carbohydrate derivative metabolic process"/>
    <property type="evidence" value="ECO:0007669"/>
    <property type="project" value="InterPro"/>
</dbReference>
<dbReference type="SUPFAM" id="SSF46689">
    <property type="entry name" value="Homeodomain-like"/>
    <property type="match status" value="1"/>
</dbReference>
<dbReference type="Gene3D" id="3.40.50.10490">
    <property type="entry name" value="Glucose-6-phosphate isomerase like protein, domain 1"/>
    <property type="match status" value="1"/>
</dbReference>
<dbReference type="InterPro" id="IPR000281">
    <property type="entry name" value="HTH_RpiR"/>
</dbReference>
<reference evidence="7 8" key="1">
    <citation type="submission" date="2016-10" db="EMBL/GenBank/DDBJ databases">
        <authorList>
            <person name="de Groot N.N."/>
        </authorList>
    </citation>
    <scope>NUCLEOTIDE SEQUENCE [LARGE SCALE GENOMIC DNA]</scope>
    <source>
        <strain evidence="7 8">DSM 44637</strain>
    </source>
</reference>
<evidence type="ECO:0000259" key="5">
    <source>
        <dbReference type="PROSITE" id="PS51464"/>
    </source>
</evidence>
<accession>A0A1I5ZFV1</accession>
<dbReference type="RefSeq" id="WP_161269510.1">
    <property type="nucleotide sequence ID" value="NZ_FOWC01000015.1"/>
</dbReference>
<dbReference type="Proteomes" id="UP000199137">
    <property type="component" value="Unassembled WGS sequence"/>
</dbReference>
<keyword evidence="9" id="KW-1185">Reference proteome</keyword>
<dbReference type="Pfam" id="PF01380">
    <property type="entry name" value="SIS"/>
    <property type="match status" value="1"/>
</dbReference>
<dbReference type="SUPFAM" id="SSF53697">
    <property type="entry name" value="SIS domain"/>
    <property type="match status" value="1"/>
</dbReference>
<evidence type="ECO:0000256" key="2">
    <source>
        <dbReference type="ARBA" id="ARBA00023125"/>
    </source>
</evidence>
<dbReference type="GO" id="GO:0097367">
    <property type="term" value="F:carbohydrate derivative binding"/>
    <property type="evidence" value="ECO:0007669"/>
    <property type="project" value="InterPro"/>
</dbReference>
<feature type="domain" description="SIS" evidence="5">
    <location>
        <begin position="126"/>
        <end position="263"/>
    </location>
</feature>
<dbReference type="CDD" id="cd05013">
    <property type="entry name" value="SIS_RpiR"/>
    <property type="match status" value="1"/>
</dbReference>
<dbReference type="PROSITE" id="PS51464">
    <property type="entry name" value="SIS"/>
    <property type="match status" value="1"/>
</dbReference>
<dbReference type="PANTHER" id="PTHR30514:SF18">
    <property type="entry name" value="RPIR-FAMILY TRANSCRIPTIONAL REGULATOR"/>
    <property type="match status" value="1"/>
</dbReference>
<evidence type="ECO:0000313" key="9">
    <source>
        <dbReference type="Proteomes" id="UP000470404"/>
    </source>
</evidence>